<organism evidence="1">
    <name type="scientific">Anguilla anguilla</name>
    <name type="common">European freshwater eel</name>
    <name type="synonym">Muraena anguilla</name>
    <dbReference type="NCBI Taxonomy" id="7936"/>
    <lineage>
        <taxon>Eukaryota</taxon>
        <taxon>Metazoa</taxon>
        <taxon>Chordata</taxon>
        <taxon>Craniata</taxon>
        <taxon>Vertebrata</taxon>
        <taxon>Euteleostomi</taxon>
        <taxon>Actinopterygii</taxon>
        <taxon>Neopterygii</taxon>
        <taxon>Teleostei</taxon>
        <taxon>Anguilliformes</taxon>
        <taxon>Anguillidae</taxon>
        <taxon>Anguilla</taxon>
    </lineage>
</organism>
<sequence length="75" mass="8074">MVLEHGGILTSAESETVAIANSPQSEPPACCWTSGHCSRTLFPGKARRHVTCAMKFSVFCCPRESKTLTVPTAYS</sequence>
<dbReference type="EMBL" id="GBXM01017678">
    <property type="protein sequence ID" value="JAH90899.1"/>
    <property type="molecule type" value="Transcribed_RNA"/>
</dbReference>
<accession>A0A0E9WKI0</accession>
<proteinExistence type="predicted"/>
<reference evidence="1" key="1">
    <citation type="submission" date="2014-11" db="EMBL/GenBank/DDBJ databases">
        <authorList>
            <person name="Amaro Gonzalez C."/>
        </authorList>
    </citation>
    <scope>NUCLEOTIDE SEQUENCE</scope>
</reference>
<reference evidence="1" key="2">
    <citation type="journal article" date="2015" name="Fish Shellfish Immunol.">
        <title>Early steps in the European eel (Anguilla anguilla)-Vibrio vulnificus interaction in the gills: Role of the RtxA13 toxin.</title>
        <authorList>
            <person name="Callol A."/>
            <person name="Pajuelo D."/>
            <person name="Ebbesson L."/>
            <person name="Teles M."/>
            <person name="MacKenzie S."/>
            <person name="Amaro C."/>
        </authorList>
    </citation>
    <scope>NUCLEOTIDE SEQUENCE</scope>
</reference>
<name>A0A0E9WKI0_ANGAN</name>
<dbReference type="AlphaFoldDB" id="A0A0E9WKI0"/>
<protein>
    <submittedName>
        <fullName evidence="1">Uncharacterized protein</fullName>
    </submittedName>
</protein>
<evidence type="ECO:0000313" key="1">
    <source>
        <dbReference type="EMBL" id="JAH90899.1"/>
    </source>
</evidence>